<gene>
    <name evidence="2" type="ORF">KN815_23565</name>
</gene>
<protein>
    <submittedName>
        <fullName evidence="2">Transposase</fullName>
    </submittedName>
</protein>
<proteinExistence type="predicted"/>
<reference evidence="2 3" key="1">
    <citation type="submission" date="2021-06" db="EMBL/GenBank/DDBJ databases">
        <authorList>
            <person name="Pan X."/>
        </authorList>
    </citation>
    <scope>NUCLEOTIDE SEQUENCE [LARGE SCALE GENOMIC DNA]</scope>
    <source>
        <strain evidence="2 3">4503</strain>
    </source>
</reference>
<feature type="compositionally biased region" description="Basic and acidic residues" evidence="1">
    <location>
        <begin position="116"/>
        <end position="127"/>
    </location>
</feature>
<name>A0ABS6CJ19_9ACTN</name>
<evidence type="ECO:0000256" key="1">
    <source>
        <dbReference type="SAM" id="MobiDB-lite"/>
    </source>
</evidence>
<organism evidence="2 3">
    <name type="scientific">Streptomyces niphimycinicus</name>
    <dbReference type="NCBI Taxonomy" id="2842201"/>
    <lineage>
        <taxon>Bacteria</taxon>
        <taxon>Bacillati</taxon>
        <taxon>Actinomycetota</taxon>
        <taxon>Actinomycetes</taxon>
        <taxon>Kitasatosporales</taxon>
        <taxon>Streptomycetaceae</taxon>
        <taxon>Streptomyces</taxon>
    </lineage>
</organism>
<dbReference type="RefSeq" id="WP_216343929.1">
    <property type="nucleotide sequence ID" value="NZ_JAHLEM010000265.1"/>
</dbReference>
<evidence type="ECO:0000313" key="3">
    <source>
        <dbReference type="Proteomes" id="UP000720508"/>
    </source>
</evidence>
<dbReference type="Proteomes" id="UP000720508">
    <property type="component" value="Unassembled WGS sequence"/>
</dbReference>
<feature type="region of interest" description="Disordered" evidence="1">
    <location>
        <begin position="116"/>
        <end position="140"/>
    </location>
</feature>
<comment type="caution">
    <text evidence="2">The sequence shown here is derived from an EMBL/GenBank/DDBJ whole genome shotgun (WGS) entry which is preliminary data.</text>
</comment>
<keyword evidence="3" id="KW-1185">Reference proteome</keyword>
<evidence type="ECO:0000313" key="2">
    <source>
        <dbReference type="EMBL" id="MBU3866931.1"/>
    </source>
</evidence>
<accession>A0ABS6CJ19</accession>
<dbReference type="EMBL" id="JAHLEM010000265">
    <property type="protein sequence ID" value="MBU3866931.1"/>
    <property type="molecule type" value="Genomic_DNA"/>
</dbReference>
<sequence>MCRRHADALFAVTDAVLCSDGPVTSLADEHRCVWAMYGMVNHGWLEPHRLRQLLAAMPLPRAAVGRIVFAGDVSNLLRPDAPTSPELLPYGWAEVLISSFPGRCCSRRRAGDEAHVLEGRAGRDPARPVRRRHRSDRRRDAAVPLTSRCLASRVEDAVVSV</sequence>